<proteinExistence type="predicted"/>
<organism evidence="2 3">
    <name type="scientific">Novosphingobium nitrogenifigens DSM 19370</name>
    <dbReference type="NCBI Taxonomy" id="983920"/>
    <lineage>
        <taxon>Bacteria</taxon>
        <taxon>Pseudomonadati</taxon>
        <taxon>Pseudomonadota</taxon>
        <taxon>Alphaproteobacteria</taxon>
        <taxon>Sphingomonadales</taxon>
        <taxon>Sphingomonadaceae</taxon>
        <taxon>Novosphingobium</taxon>
    </lineage>
</organism>
<dbReference type="InterPro" id="IPR036928">
    <property type="entry name" value="AS_sf"/>
</dbReference>
<protein>
    <submittedName>
        <fullName evidence="2">Amidase</fullName>
    </submittedName>
</protein>
<name>F1Z3B7_9SPHN</name>
<dbReference type="GO" id="GO:0003824">
    <property type="term" value="F:catalytic activity"/>
    <property type="evidence" value="ECO:0007669"/>
    <property type="project" value="InterPro"/>
</dbReference>
<accession>F1Z3B7</accession>
<dbReference type="OrthoDB" id="9811471at2"/>
<dbReference type="Gene3D" id="3.90.1300.10">
    <property type="entry name" value="Amidase signature (AS) domain"/>
    <property type="match status" value="1"/>
</dbReference>
<evidence type="ECO:0000313" key="2">
    <source>
        <dbReference type="EMBL" id="EGD60896.1"/>
    </source>
</evidence>
<dbReference type="RefSeq" id="WP_008072037.1">
    <property type="nucleotide sequence ID" value="NZ_AQWK01000022.1"/>
</dbReference>
<dbReference type="HOGENOM" id="CLU_009600_0_3_5"/>
<keyword evidence="3" id="KW-1185">Reference proteome</keyword>
<dbReference type="InterPro" id="IPR000120">
    <property type="entry name" value="Amidase"/>
</dbReference>
<dbReference type="EMBL" id="AEWJ01000003">
    <property type="protein sequence ID" value="EGD60896.1"/>
    <property type="molecule type" value="Genomic_DNA"/>
</dbReference>
<dbReference type="Pfam" id="PF01425">
    <property type="entry name" value="Amidase"/>
    <property type="match status" value="1"/>
</dbReference>
<dbReference type="Proteomes" id="UP000004728">
    <property type="component" value="Unassembled WGS sequence"/>
</dbReference>
<dbReference type="InterPro" id="IPR020556">
    <property type="entry name" value="Amidase_CS"/>
</dbReference>
<evidence type="ECO:0000259" key="1">
    <source>
        <dbReference type="Pfam" id="PF01425"/>
    </source>
</evidence>
<dbReference type="PROSITE" id="PS00571">
    <property type="entry name" value="AMIDASES"/>
    <property type="match status" value="1"/>
</dbReference>
<dbReference type="PANTHER" id="PTHR11895">
    <property type="entry name" value="TRANSAMIDASE"/>
    <property type="match status" value="1"/>
</dbReference>
<dbReference type="InParanoid" id="F1Z3B7"/>
<comment type="caution">
    <text evidence="2">The sequence shown here is derived from an EMBL/GenBank/DDBJ whole genome shotgun (WGS) entry which is preliminary data.</text>
</comment>
<evidence type="ECO:0000313" key="3">
    <source>
        <dbReference type="Proteomes" id="UP000004728"/>
    </source>
</evidence>
<dbReference type="STRING" id="983920.Y88_3399"/>
<dbReference type="AlphaFoldDB" id="F1Z3B7"/>
<dbReference type="InterPro" id="IPR023631">
    <property type="entry name" value="Amidase_dom"/>
</dbReference>
<dbReference type="PANTHER" id="PTHR11895:SF176">
    <property type="entry name" value="AMIDASE AMID-RELATED"/>
    <property type="match status" value="1"/>
</dbReference>
<gene>
    <name evidence="2" type="ORF">Y88_3399</name>
</gene>
<dbReference type="SUPFAM" id="SSF75304">
    <property type="entry name" value="Amidase signature (AS) enzymes"/>
    <property type="match status" value="1"/>
</dbReference>
<dbReference type="eggNOG" id="COG0154">
    <property type="taxonomic scope" value="Bacteria"/>
</dbReference>
<feature type="domain" description="Amidase" evidence="1">
    <location>
        <begin position="30"/>
        <end position="444"/>
    </location>
</feature>
<reference evidence="2 3" key="1">
    <citation type="journal article" date="2012" name="J. Bacteriol.">
        <title>Draft Genome Sequence of Novosphingobium nitrogenifigens Y88T.</title>
        <authorList>
            <person name="Strabala T.J."/>
            <person name="Macdonald L."/>
            <person name="Liu V."/>
            <person name="Smit A.M."/>
        </authorList>
    </citation>
    <scope>NUCLEOTIDE SEQUENCE [LARGE SCALE GENOMIC DNA]</scope>
    <source>
        <strain evidence="2 3">DSM 19370</strain>
    </source>
</reference>
<sequence>MTDAPPPFADMVEIAAKLASRSVSAVDVMDVLLARIARLERHLHAFAHLDPDAARRQARIADDRLATGQGGPIEGVPVAVKDLFHTADMPTAAGMTVYSGFRPVRDATVVHRLRAAGAINIGKTQMTEGAFALHHPGVVAPVNPWGDALWPGASSSGSGVAVAAGLAYASLGSDTGGSIRFPCAANGLTGLKPSWGRVSRHGAFELAGSLDHVGPMARSARDVALLYGLIAGHDPDDPTSWSGPVAPVVEGRDLRGLVIGLDPGWNMAGCDREVVGAVDAMRDALADLGATIREIAVPDPACASRDWELLAGTEAALAHAETYPARAADYGPALARLLDIGHSASAMEHQRALRDRMTLTGALDTALAGIDLLLAPVQPYAAPTLERLGALAADPEANARLIAFTAPFNLGGQPTLALPGMPTDAGLPVGVQLVAARGREDVLLRAGIAVQEATDWHRAHPAL</sequence>